<accession>A0A4R8A473</accession>
<feature type="domain" description="ABC transporter" evidence="5">
    <location>
        <begin position="3"/>
        <end position="232"/>
    </location>
</feature>
<dbReference type="PANTHER" id="PTHR43335:SF2">
    <property type="entry name" value="ABC TRANSPORTER, ATP-BINDING PROTEIN"/>
    <property type="match status" value="1"/>
</dbReference>
<dbReference type="EMBL" id="SODD01000005">
    <property type="protein sequence ID" value="TDW25302.1"/>
    <property type="molecule type" value="Genomic_DNA"/>
</dbReference>
<sequence>MEYIIKNVSKTFKKRLVVRDVEIKLQPGIHAVLGANGSGKTTLFRILCGVLNADSQPLISLDGILLHKQRENYLSSIGYLPQQFGYYPNYSIDQFLYYMGVVKGLKSEYIKKRMETLLIQLRLEQHRKKKMKNLSGGMLRRVGIAQALLNEPKVLILDEPTVGLDPKERINFKNILTSLAQDTIILLSTHIVSDIENVADDIIVMKEGSIIFHDKEDQLLESIQGKVWEIQIPTIQASSLLEQNNIVEKHTMQDNTILRVVSEDIPHPQAKVIKPKLDDFYLYHFREVLDASTY</sequence>
<evidence type="ECO:0000313" key="6">
    <source>
        <dbReference type="EMBL" id="TDW25302.1"/>
    </source>
</evidence>
<evidence type="ECO:0000259" key="5">
    <source>
        <dbReference type="PROSITE" id="PS50893"/>
    </source>
</evidence>
<dbReference type="PROSITE" id="PS50893">
    <property type="entry name" value="ABC_TRANSPORTER_2"/>
    <property type="match status" value="1"/>
</dbReference>
<keyword evidence="7" id="KW-1185">Reference proteome</keyword>
<evidence type="ECO:0000256" key="3">
    <source>
        <dbReference type="ARBA" id="ARBA00022741"/>
    </source>
</evidence>
<dbReference type="GO" id="GO:0005524">
    <property type="term" value="F:ATP binding"/>
    <property type="evidence" value="ECO:0007669"/>
    <property type="project" value="UniProtKB-KW"/>
</dbReference>
<comment type="similarity">
    <text evidence="1">Belongs to the ABC transporter superfamily.</text>
</comment>
<keyword evidence="2" id="KW-0813">Transport</keyword>
<dbReference type="InterPro" id="IPR017871">
    <property type="entry name" value="ABC_transporter-like_CS"/>
</dbReference>
<dbReference type="SUPFAM" id="SSF52540">
    <property type="entry name" value="P-loop containing nucleoside triphosphate hydrolases"/>
    <property type="match status" value="1"/>
</dbReference>
<dbReference type="GO" id="GO:0016887">
    <property type="term" value="F:ATP hydrolysis activity"/>
    <property type="evidence" value="ECO:0007669"/>
    <property type="project" value="InterPro"/>
</dbReference>
<protein>
    <submittedName>
        <fullName evidence="6">ABC-2 type transport system ATP-binding protein</fullName>
    </submittedName>
</protein>
<evidence type="ECO:0000256" key="1">
    <source>
        <dbReference type="ARBA" id="ARBA00005417"/>
    </source>
</evidence>
<evidence type="ECO:0000256" key="4">
    <source>
        <dbReference type="ARBA" id="ARBA00022840"/>
    </source>
</evidence>
<dbReference type="PROSITE" id="PS00211">
    <property type="entry name" value="ABC_TRANSPORTER_1"/>
    <property type="match status" value="1"/>
</dbReference>
<evidence type="ECO:0000256" key="2">
    <source>
        <dbReference type="ARBA" id="ARBA00022448"/>
    </source>
</evidence>
<organism evidence="6 7">
    <name type="scientific">Breznakia blatticola</name>
    <dbReference type="NCBI Taxonomy" id="1754012"/>
    <lineage>
        <taxon>Bacteria</taxon>
        <taxon>Bacillati</taxon>
        <taxon>Bacillota</taxon>
        <taxon>Erysipelotrichia</taxon>
        <taxon>Erysipelotrichales</taxon>
        <taxon>Erysipelotrichaceae</taxon>
        <taxon>Breznakia</taxon>
    </lineage>
</organism>
<comment type="caution">
    <text evidence="6">The sequence shown here is derived from an EMBL/GenBank/DDBJ whole genome shotgun (WGS) entry which is preliminary data.</text>
</comment>
<gene>
    <name evidence="6" type="ORF">EDD63_10534</name>
</gene>
<dbReference type="InterPro" id="IPR003593">
    <property type="entry name" value="AAA+_ATPase"/>
</dbReference>
<dbReference type="Proteomes" id="UP000294743">
    <property type="component" value="Unassembled WGS sequence"/>
</dbReference>
<keyword evidence="4 6" id="KW-0067">ATP-binding</keyword>
<dbReference type="InterPro" id="IPR003439">
    <property type="entry name" value="ABC_transporter-like_ATP-bd"/>
</dbReference>
<dbReference type="Pfam" id="PF00005">
    <property type="entry name" value="ABC_tran"/>
    <property type="match status" value="1"/>
</dbReference>
<dbReference type="InterPro" id="IPR027417">
    <property type="entry name" value="P-loop_NTPase"/>
</dbReference>
<dbReference type="PANTHER" id="PTHR43335">
    <property type="entry name" value="ABC TRANSPORTER, ATP-BINDING PROTEIN"/>
    <property type="match status" value="1"/>
</dbReference>
<reference evidence="6 7" key="1">
    <citation type="submission" date="2019-03" db="EMBL/GenBank/DDBJ databases">
        <title>Genomic Encyclopedia of Type Strains, Phase IV (KMG-IV): sequencing the most valuable type-strain genomes for metagenomic binning, comparative biology and taxonomic classification.</title>
        <authorList>
            <person name="Goeker M."/>
        </authorList>
    </citation>
    <scope>NUCLEOTIDE SEQUENCE [LARGE SCALE GENOMIC DNA]</scope>
    <source>
        <strain evidence="6 7">DSM 28867</strain>
    </source>
</reference>
<dbReference type="Gene3D" id="3.40.50.300">
    <property type="entry name" value="P-loop containing nucleotide triphosphate hydrolases"/>
    <property type="match status" value="1"/>
</dbReference>
<proteinExistence type="inferred from homology"/>
<dbReference type="RefSeq" id="WP_134168206.1">
    <property type="nucleotide sequence ID" value="NZ_SODD01000005.1"/>
</dbReference>
<dbReference type="SMART" id="SM00382">
    <property type="entry name" value="AAA"/>
    <property type="match status" value="1"/>
</dbReference>
<dbReference type="OrthoDB" id="9775135at2"/>
<evidence type="ECO:0000313" key="7">
    <source>
        <dbReference type="Proteomes" id="UP000294743"/>
    </source>
</evidence>
<name>A0A4R8A473_9FIRM</name>
<keyword evidence="3" id="KW-0547">Nucleotide-binding</keyword>
<dbReference type="AlphaFoldDB" id="A0A4R8A473"/>